<name>A0AAV4VQ21_CAEEX</name>
<dbReference type="Proteomes" id="UP001054945">
    <property type="component" value="Unassembled WGS sequence"/>
</dbReference>
<evidence type="ECO:0000313" key="2">
    <source>
        <dbReference type="Proteomes" id="UP001054945"/>
    </source>
</evidence>
<keyword evidence="2" id="KW-1185">Reference proteome</keyword>
<reference evidence="1 2" key="1">
    <citation type="submission" date="2021-06" db="EMBL/GenBank/DDBJ databases">
        <title>Caerostris extrusa draft genome.</title>
        <authorList>
            <person name="Kono N."/>
            <person name="Arakawa K."/>
        </authorList>
    </citation>
    <scope>NUCLEOTIDE SEQUENCE [LARGE SCALE GENOMIC DNA]</scope>
</reference>
<dbReference type="AlphaFoldDB" id="A0AAV4VQ21"/>
<dbReference type="EMBL" id="BPLR01014963">
    <property type="protein sequence ID" value="GIY72561.1"/>
    <property type="molecule type" value="Genomic_DNA"/>
</dbReference>
<organism evidence="1 2">
    <name type="scientific">Caerostris extrusa</name>
    <name type="common">Bark spider</name>
    <name type="synonym">Caerostris bankana</name>
    <dbReference type="NCBI Taxonomy" id="172846"/>
    <lineage>
        <taxon>Eukaryota</taxon>
        <taxon>Metazoa</taxon>
        <taxon>Ecdysozoa</taxon>
        <taxon>Arthropoda</taxon>
        <taxon>Chelicerata</taxon>
        <taxon>Arachnida</taxon>
        <taxon>Araneae</taxon>
        <taxon>Araneomorphae</taxon>
        <taxon>Entelegynae</taxon>
        <taxon>Araneoidea</taxon>
        <taxon>Araneidae</taxon>
        <taxon>Caerostris</taxon>
    </lineage>
</organism>
<gene>
    <name evidence="1" type="ORF">CEXT_307581</name>
</gene>
<comment type="caution">
    <text evidence="1">The sequence shown here is derived from an EMBL/GenBank/DDBJ whole genome shotgun (WGS) entry which is preliminary data.</text>
</comment>
<accession>A0AAV4VQ21</accession>
<evidence type="ECO:0000313" key="1">
    <source>
        <dbReference type="EMBL" id="GIY72561.1"/>
    </source>
</evidence>
<sequence>MRTLSNWGEDQRLGIKWAFHVPLLSNPVKPRINMVPIRCRHPLNLHVMSFLCWVESLRVEAPRSARVRELVYVARQGLASNWELTQETISQWRHFDAGGRRPRMRLMGPQFRQLCNAIEGGTLSSQFSHLRLDCFCDVCALKFADVPEEVQQQRGLSVNAD</sequence>
<proteinExistence type="predicted"/>
<protein>
    <submittedName>
        <fullName evidence="1">Uncharacterized protein</fullName>
    </submittedName>
</protein>